<dbReference type="Proteomes" id="UP000319931">
    <property type="component" value="Unassembled WGS sequence"/>
</dbReference>
<comment type="caution">
    <text evidence="1">The sequence shown here is derived from an EMBL/GenBank/DDBJ whole genome shotgun (WGS) entry which is preliminary data.</text>
</comment>
<dbReference type="Pfam" id="PF05284">
    <property type="entry name" value="DUF736"/>
    <property type="match status" value="1"/>
</dbReference>
<protein>
    <submittedName>
        <fullName evidence="1">DUF736 domain-containing protein</fullName>
    </submittedName>
</protein>
<dbReference type="EMBL" id="RCZC01000003">
    <property type="protein sequence ID" value="TPG52586.1"/>
    <property type="molecule type" value="Genomic_DNA"/>
</dbReference>
<proteinExistence type="predicted"/>
<gene>
    <name evidence="1" type="ORF">EAH76_11865</name>
</gene>
<organism evidence="1 2">
    <name type="scientific">Sphingomonas glacialis</name>
    <dbReference type="NCBI Taxonomy" id="658225"/>
    <lineage>
        <taxon>Bacteria</taxon>
        <taxon>Pseudomonadati</taxon>
        <taxon>Pseudomonadota</taxon>
        <taxon>Alphaproteobacteria</taxon>
        <taxon>Sphingomonadales</taxon>
        <taxon>Sphingomonadaceae</taxon>
        <taxon>Sphingomonas</taxon>
    </lineage>
</organism>
<keyword evidence="2" id="KW-1185">Reference proteome</keyword>
<reference evidence="1 2" key="1">
    <citation type="journal article" date="2019" name="Environ. Microbiol.">
        <title>Species interactions and distinct microbial communities in high Arctic permafrost affected cryosols are associated with the CH4 and CO2 gas fluxes.</title>
        <authorList>
            <person name="Altshuler I."/>
            <person name="Hamel J."/>
            <person name="Turney S."/>
            <person name="Magnuson E."/>
            <person name="Levesque R."/>
            <person name="Greer C."/>
            <person name="Whyte L.G."/>
        </authorList>
    </citation>
    <scope>NUCLEOTIDE SEQUENCE [LARGE SCALE GENOMIC DNA]</scope>
    <source>
        <strain evidence="1 2">E6.1</strain>
    </source>
</reference>
<dbReference type="AlphaFoldDB" id="A0A502FTZ3"/>
<name>A0A502FTZ3_9SPHN</name>
<dbReference type="RefSeq" id="WP_140850502.1">
    <property type="nucleotide sequence ID" value="NZ_RCZC01000003.1"/>
</dbReference>
<evidence type="ECO:0000313" key="1">
    <source>
        <dbReference type="EMBL" id="TPG52586.1"/>
    </source>
</evidence>
<dbReference type="InterPro" id="IPR007948">
    <property type="entry name" value="DUF736"/>
</dbReference>
<evidence type="ECO:0000313" key="2">
    <source>
        <dbReference type="Proteomes" id="UP000319931"/>
    </source>
</evidence>
<sequence>MQIGRFARIGDTYVGQLETLALTVPLRIVPVADPGGERAPDWRVHLDDGNAAAEIGAGWTHEREGGGSFITVQLDCPTFTRPLRASLLQSRTQDEVHVLVWARQKRRQRED</sequence>
<accession>A0A502FTZ3</accession>
<dbReference type="OrthoDB" id="9811595at2"/>